<dbReference type="PATRIC" id="fig|52133.19.peg.1016"/>
<organism evidence="2 3">
    <name type="scientific">Acinetobacter venetianus</name>
    <dbReference type="NCBI Taxonomy" id="52133"/>
    <lineage>
        <taxon>Bacteria</taxon>
        <taxon>Pseudomonadati</taxon>
        <taxon>Pseudomonadota</taxon>
        <taxon>Gammaproteobacteria</taxon>
        <taxon>Moraxellales</taxon>
        <taxon>Moraxellaceae</taxon>
        <taxon>Acinetobacter</taxon>
    </lineage>
</organism>
<evidence type="ECO:0000313" key="3">
    <source>
        <dbReference type="Proteomes" id="UP000075544"/>
    </source>
</evidence>
<name>A0A150HXG0_9GAMM</name>
<feature type="transmembrane region" description="Helical" evidence="1">
    <location>
        <begin position="132"/>
        <end position="159"/>
    </location>
</feature>
<comment type="caution">
    <text evidence="2">The sequence shown here is derived from an EMBL/GenBank/DDBJ whole genome shotgun (WGS) entry which is preliminary data.</text>
</comment>
<feature type="transmembrane region" description="Helical" evidence="1">
    <location>
        <begin position="102"/>
        <end position="126"/>
    </location>
</feature>
<dbReference type="Proteomes" id="UP000075544">
    <property type="component" value="Unassembled WGS sequence"/>
</dbReference>
<dbReference type="AlphaFoldDB" id="A0A150HXG0"/>
<protein>
    <submittedName>
        <fullName evidence="2">Uncharacterized protein</fullName>
    </submittedName>
</protein>
<keyword evidence="1" id="KW-0472">Membrane</keyword>
<evidence type="ECO:0000313" key="2">
    <source>
        <dbReference type="EMBL" id="KXZ71843.1"/>
    </source>
</evidence>
<keyword evidence="1" id="KW-1133">Transmembrane helix</keyword>
<reference evidence="2 3" key="1">
    <citation type="journal article" date="2016" name="Sci. Rep.">
        <title>Genomic and phenotypic characterization of the species Acinetobacter venetianus.</title>
        <authorList>
            <person name="Fondi M."/>
            <person name="Maida I."/>
            <person name="Perrin E."/>
            <person name="Orlandini V."/>
            <person name="La Torre L."/>
            <person name="Bosi E."/>
            <person name="Negroni A."/>
            <person name="Zanaroli G."/>
            <person name="Fava F."/>
            <person name="Decorosi F."/>
            <person name="Giovannetti L."/>
            <person name="Viti C."/>
            <person name="Vaneechoutte M."/>
            <person name="Dijkshoorn L."/>
            <person name="Fani R."/>
        </authorList>
    </citation>
    <scope>NUCLEOTIDE SEQUENCE [LARGE SCALE GENOMIC DNA]</scope>
    <source>
        <strain evidence="2 3">LUH13518</strain>
    </source>
</reference>
<evidence type="ECO:0000256" key="1">
    <source>
        <dbReference type="SAM" id="Phobius"/>
    </source>
</evidence>
<sequence>MENIITIEGVVEDLSIQPSYLRLGMMSYRARYVRSKKFTCKINGYLFQGNFQELFFEEGSCVRVVTYAYDDVSLRHHIDALLNLKTAILHIPAWMGYGFKYALLDIAVILPILIWLSIVISLSLLFGGSSVAITFAMLLAKLFLILYFIIQLLCIPLFWGLVRADKELLGDIGFSQNTIALQRIFFYRRGKLRFEHSYGEVYLNGKYCHGIHDCFKLLDVYPEFKISDVYVE</sequence>
<accession>A0A150HXG0</accession>
<gene>
    <name evidence="2" type="ORF">AVENLUH13518_00991</name>
</gene>
<keyword evidence="1" id="KW-0812">Transmembrane</keyword>
<dbReference type="RefSeq" id="WP_061524232.1">
    <property type="nucleotide sequence ID" value="NZ_JRHX01000032.1"/>
</dbReference>
<proteinExistence type="predicted"/>
<dbReference type="EMBL" id="JRHX01000032">
    <property type="protein sequence ID" value="KXZ71843.1"/>
    <property type="molecule type" value="Genomic_DNA"/>
</dbReference>